<protein>
    <submittedName>
        <fullName evidence="1">Uncharacterized protein</fullName>
    </submittedName>
</protein>
<reference evidence="1" key="1">
    <citation type="submission" date="2019-12" db="EMBL/GenBank/DDBJ databases">
        <title>Genome sequencing and annotation of Brassica cretica.</title>
        <authorList>
            <person name="Studholme D.J."/>
            <person name="Sarris P."/>
        </authorList>
    </citation>
    <scope>NUCLEOTIDE SEQUENCE</scope>
    <source>
        <strain evidence="1">PFS-109/04</strain>
        <tissue evidence="1">Leaf</tissue>
    </source>
</reference>
<dbReference type="EMBL" id="QGKX02001521">
    <property type="protein sequence ID" value="KAF3506508.1"/>
    <property type="molecule type" value="Genomic_DNA"/>
</dbReference>
<sequence>MFPPRVEVSDEVFCCTWCCDVGAGVTCCRVVRCGVVINLYAGVGVLVGIRALVSDEVFCCTWCCDVGAGVTCCRVVRCGVVINLYAGVGVLVGIRALGSDVLGDVLG</sequence>
<comment type="caution">
    <text evidence="1">The sequence shown here is derived from an EMBL/GenBank/DDBJ whole genome shotgun (WGS) entry which is preliminary data.</text>
</comment>
<dbReference type="Proteomes" id="UP000712600">
    <property type="component" value="Unassembled WGS sequence"/>
</dbReference>
<evidence type="ECO:0000313" key="2">
    <source>
        <dbReference type="Proteomes" id="UP000712600"/>
    </source>
</evidence>
<evidence type="ECO:0000313" key="1">
    <source>
        <dbReference type="EMBL" id="KAF3506508.1"/>
    </source>
</evidence>
<dbReference type="AlphaFoldDB" id="A0A8S9NN38"/>
<accession>A0A8S9NN38</accession>
<organism evidence="1 2">
    <name type="scientific">Brassica cretica</name>
    <name type="common">Mustard</name>
    <dbReference type="NCBI Taxonomy" id="69181"/>
    <lineage>
        <taxon>Eukaryota</taxon>
        <taxon>Viridiplantae</taxon>
        <taxon>Streptophyta</taxon>
        <taxon>Embryophyta</taxon>
        <taxon>Tracheophyta</taxon>
        <taxon>Spermatophyta</taxon>
        <taxon>Magnoliopsida</taxon>
        <taxon>eudicotyledons</taxon>
        <taxon>Gunneridae</taxon>
        <taxon>Pentapetalae</taxon>
        <taxon>rosids</taxon>
        <taxon>malvids</taxon>
        <taxon>Brassicales</taxon>
        <taxon>Brassicaceae</taxon>
        <taxon>Brassiceae</taxon>
        <taxon>Brassica</taxon>
    </lineage>
</organism>
<proteinExistence type="predicted"/>
<name>A0A8S9NN38_BRACR</name>
<gene>
    <name evidence="1" type="ORF">F2Q69_00009903</name>
</gene>